<keyword evidence="3" id="KW-0328">Glycosyltransferase</keyword>
<evidence type="ECO:0000256" key="3">
    <source>
        <dbReference type="ARBA" id="ARBA00022676"/>
    </source>
</evidence>
<dbReference type="KEGG" id="gbr:Gbro_3930"/>
<dbReference type="eggNOG" id="COG1216">
    <property type="taxonomic scope" value="Bacteria"/>
</dbReference>
<evidence type="ECO:0000313" key="6">
    <source>
        <dbReference type="EMBL" id="ACY23106.1"/>
    </source>
</evidence>
<evidence type="ECO:0000313" key="7">
    <source>
        <dbReference type="Proteomes" id="UP000001219"/>
    </source>
</evidence>
<evidence type="ECO:0000256" key="2">
    <source>
        <dbReference type="ARBA" id="ARBA00006739"/>
    </source>
</evidence>
<name>D0L3V3_GORB4</name>
<dbReference type="Proteomes" id="UP000001219">
    <property type="component" value="Chromosome"/>
</dbReference>
<dbReference type="Pfam" id="PF00535">
    <property type="entry name" value="Glycos_transf_2"/>
    <property type="match status" value="1"/>
</dbReference>
<accession>D0L3V3</accession>
<keyword evidence="7" id="KW-1185">Reference proteome</keyword>
<protein>
    <submittedName>
        <fullName evidence="6">Glycosyl transferase family 2</fullName>
    </submittedName>
</protein>
<dbReference type="EMBL" id="CP001802">
    <property type="protein sequence ID" value="ACY23106.1"/>
    <property type="molecule type" value="Genomic_DNA"/>
</dbReference>
<comment type="similarity">
    <text evidence="2">Belongs to the glycosyltransferase 2 family.</text>
</comment>
<dbReference type="HOGENOM" id="CLU_025996_19_9_11"/>
<dbReference type="GO" id="GO:0016757">
    <property type="term" value="F:glycosyltransferase activity"/>
    <property type="evidence" value="ECO:0007669"/>
    <property type="project" value="UniProtKB-KW"/>
</dbReference>
<dbReference type="PANTHER" id="PTHR43179:SF12">
    <property type="entry name" value="GALACTOFURANOSYLTRANSFERASE GLFT2"/>
    <property type="match status" value="1"/>
</dbReference>
<reference evidence="7" key="1">
    <citation type="submission" date="2009-10" db="EMBL/GenBank/DDBJ databases">
        <title>The complete chromosome of Gordonia bronchialis DSM 43247.</title>
        <authorList>
            <consortium name="US DOE Joint Genome Institute (JGI-PGF)"/>
            <person name="Lucas S."/>
            <person name="Copeland A."/>
            <person name="Lapidus A."/>
            <person name="Glavina del Rio T."/>
            <person name="Dalin E."/>
            <person name="Tice H."/>
            <person name="Bruce D."/>
            <person name="Goodwin L."/>
            <person name="Pitluck S."/>
            <person name="Kyrpides N."/>
            <person name="Mavromatis K."/>
            <person name="Ivanova N."/>
            <person name="Ovchinnikova G."/>
            <person name="Saunders E."/>
            <person name="Brettin T."/>
            <person name="Detter J.C."/>
            <person name="Han C."/>
            <person name="Larimer F."/>
            <person name="Land M."/>
            <person name="Hauser L."/>
            <person name="Markowitz V."/>
            <person name="Cheng J.-F."/>
            <person name="Hugenholtz P."/>
            <person name="Woyke T."/>
            <person name="Wu D."/>
            <person name="Jando M."/>
            <person name="Schneider S."/>
            <person name="Goeker M."/>
            <person name="Klenk H.-P."/>
            <person name="Eisen J.A."/>
        </authorList>
    </citation>
    <scope>NUCLEOTIDE SEQUENCE [LARGE SCALE GENOMIC DNA]</scope>
    <source>
        <strain evidence="7">ATCC 25592 / DSM 43247 / BCRC 13721 / JCM 3198 / KCTC 3076 / NBRC 16047 / NCTC 10667</strain>
    </source>
</reference>
<organism evidence="6 7">
    <name type="scientific">Gordonia bronchialis (strain ATCC 25592 / DSM 43247 / BCRC 13721 / JCM 3198 / KCTC 3076 / NBRC 16047 / NCTC 10667)</name>
    <name type="common">Rhodococcus bronchialis</name>
    <dbReference type="NCBI Taxonomy" id="526226"/>
    <lineage>
        <taxon>Bacteria</taxon>
        <taxon>Bacillati</taxon>
        <taxon>Actinomycetota</taxon>
        <taxon>Actinomycetes</taxon>
        <taxon>Mycobacteriales</taxon>
        <taxon>Gordoniaceae</taxon>
        <taxon>Gordonia</taxon>
    </lineage>
</organism>
<comment type="pathway">
    <text evidence="1">Cell wall biogenesis; cell wall polysaccharide biosynthesis.</text>
</comment>
<evidence type="ECO:0000256" key="4">
    <source>
        <dbReference type="ARBA" id="ARBA00022679"/>
    </source>
</evidence>
<dbReference type="AlphaFoldDB" id="D0L3V3"/>
<dbReference type="Gene3D" id="3.90.550.10">
    <property type="entry name" value="Spore Coat Polysaccharide Biosynthesis Protein SpsA, Chain A"/>
    <property type="match status" value="1"/>
</dbReference>
<dbReference type="PANTHER" id="PTHR43179">
    <property type="entry name" value="RHAMNOSYLTRANSFERASE WBBL"/>
    <property type="match status" value="1"/>
</dbReference>
<dbReference type="SUPFAM" id="SSF53448">
    <property type="entry name" value="Nucleotide-diphospho-sugar transferases"/>
    <property type="match status" value="1"/>
</dbReference>
<keyword evidence="4 6" id="KW-0808">Transferase</keyword>
<dbReference type="STRING" id="526226.Gbro_3930"/>
<dbReference type="RefSeq" id="WP_012835609.1">
    <property type="nucleotide sequence ID" value="NC_013441.1"/>
</dbReference>
<feature type="domain" description="Glycosyltransferase 2-like" evidence="5">
    <location>
        <begin position="89"/>
        <end position="243"/>
    </location>
</feature>
<dbReference type="OrthoDB" id="3180470at2"/>
<evidence type="ECO:0000259" key="5">
    <source>
        <dbReference type="Pfam" id="PF00535"/>
    </source>
</evidence>
<gene>
    <name evidence="6" type="ordered locus">Gbro_3930</name>
</gene>
<evidence type="ECO:0000256" key="1">
    <source>
        <dbReference type="ARBA" id="ARBA00004776"/>
    </source>
</evidence>
<dbReference type="InterPro" id="IPR001173">
    <property type="entry name" value="Glyco_trans_2-like"/>
</dbReference>
<dbReference type="CAZy" id="GT2">
    <property type="family name" value="Glycosyltransferase Family 2"/>
</dbReference>
<reference evidence="6 7" key="2">
    <citation type="journal article" date="2010" name="Stand. Genomic Sci.">
        <title>Complete genome sequence of Gordonia bronchialis type strain (3410).</title>
        <authorList>
            <person name="Ivanova N."/>
            <person name="Sikorski J."/>
            <person name="Jando M."/>
            <person name="Lapidus A."/>
            <person name="Nolan M."/>
            <person name="Lucas S."/>
            <person name="Del Rio T.G."/>
            <person name="Tice H."/>
            <person name="Copeland A."/>
            <person name="Cheng J.F."/>
            <person name="Chen F."/>
            <person name="Bruce D."/>
            <person name="Goodwin L."/>
            <person name="Pitluck S."/>
            <person name="Mavromatis K."/>
            <person name="Ovchinnikova G."/>
            <person name="Pati A."/>
            <person name="Chen A."/>
            <person name="Palaniappan K."/>
            <person name="Land M."/>
            <person name="Hauser L."/>
            <person name="Chang Y.J."/>
            <person name="Jeffries C.D."/>
            <person name="Chain P."/>
            <person name="Saunders E."/>
            <person name="Han C."/>
            <person name="Detter J.C."/>
            <person name="Brettin T."/>
            <person name="Rohde M."/>
            <person name="Goker M."/>
            <person name="Bristow J."/>
            <person name="Eisen J.A."/>
            <person name="Markowitz V."/>
            <person name="Hugenholtz P."/>
            <person name="Klenk H.P."/>
            <person name="Kyrpides N.C."/>
        </authorList>
    </citation>
    <scope>NUCLEOTIDE SEQUENCE [LARGE SCALE GENOMIC DNA]</scope>
    <source>
        <strain evidence="7">ATCC 25592 / DSM 43247 / BCRC 13721 / JCM 3198 / KCTC 3076 / NBRC 16047 / NCTC 10667</strain>
    </source>
</reference>
<sequence length="413" mass="45062">MPIDGVPEWTGATWVGMLDVGAVGAGADPEVLCAPEQIDGYRRARVLLRAGLTPLEFVDVEVVDGLIRVPIPELLVPQDHSDVEQPPISVVVCTHERPEQLRVALASLRTVDYPDFEVIVVDNAPQGPATADVVEEIDDPRFRRVVEPVAGLSSARNRGLTAARHQIVAFTDDDVVADPGWLRGLARGFARDTDVACVCGMVPSGELRTRPQAYFDWRVSWADTMSTRVYSLDDPPHDLPLFPFQIGAYGTGANFAVRRETIRRLGGFDEALGAGTRTRGGEDIDMFFRVLTAGYALANEPSSIIWHRHRSDTDALLVQARGYGLGLGARLTKVAVNRQHRRLAFSVLRRRARAVARASADYGAITKPPREFAEEMSSAVGRIEVFSVLGGPVALARERMRGRRATPLPGAST</sequence>
<proteinExistence type="inferred from homology"/>
<dbReference type="InterPro" id="IPR029044">
    <property type="entry name" value="Nucleotide-diphossugar_trans"/>
</dbReference>